<gene>
    <name evidence="5" type="ORF">ZHD862_LOCUS7260</name>
</gene>
<dbReference type="GO" id="GO:0016702">
    <property type="term" value="F:oxidoreductase activity, acting on single donors with incorporation of molecular oxygen, incorporation of two atoms of oxygen"/>
    <property type="evidence" value="ECO:0007669"/>
    <property type="project" value="InterPro"/>
</dbReference>
<comment type="caution">
    <text evidence="5">The sequence shown here is derived from an EMBL/GenBank/DDBJ whole genome shotgun (WGS) entry which is preliminary data.</text>
</comment>
<accession>A0A813ZEN5</accession>
<reference evidence="5" key="1">
    <citation type="submission" date="2021-02" db="EMBL/GenBank/DDBJ databases">
        <authorList>
            <person name="Nowell W R."/>
        </authorList>
    </citation>
    <scope>NUCLEOTIDE SEQUENCE</scope>
</reference>
<dbReference type="InterPro" id="IPR050770">
    <property type="entry name" value="Intradiol_RC_Dioxygenase"/>
</dbReference>
<keyword evidence="3" id="KW-0560">Oxidoreductase</keyword>
<dbReference type="InterPro" id="IPR000627">
    <property type="entry name" value="Intradiol_dOase_C"/>
</dbReference>
<organism evidence="5 6">
    <name type="scientific">Rotaria sordida</name>
    <dbReference type="NCBI Taxonomy" id="392033"/>
    <lineage>
        <taxon>Eukaryota</taxon>
        <taxon>Metazoa</taxon>
        <taxon>Spiralia</taxon>
        <taxon>Gnathifera</taxon>
        <taxon>Rotifera</taxon>
        <taxon>Eurotatoria</taxon>
        <taxon>Bdelloidea</taxon>
        <taxon>Philodinida</taxon>
        <taxon>Philodinidae</taxon>
        <taxon>Rotaria</taxon>
    </lineage>
</organism>
<dbReference type="SUPFAM" id="SSF49482">
    <property type="entry name" value="Aromatic compound dioxygenase"/>
    <property type="match status" value="1"/>
</dbReference>
<comment type="similarity">
    <text evidence="1">Belongs to the intradiol ring-cleavage dioxygenase family.</text>
</comment>
<protein>
    <recommendedName>
        <fullName evidence="4">Intradiol ring-cleavage dioxygenases domain-containing protein</fullName>
    </recommendedName>
</protein>
<keyword evidence="2" id="KW-0223">Dioxygenase</keyword>
<dbReference type="Pfam" id="PF00775">
    <property type="entry name" value="Dioxygenase_C"/>
    <property type="match status" value="1"/>
</dbReference>
<evidence type="ECO:0000256" key="3">
    <source>
        <dbReference type="ARBA" id="ARBA00023002"/>
    </source>
</evidence>
<dbReference type="PANTHER" id="PTHR33711:SF10">
    <property type="entry name" value="INTRADIOL RING-CLEAVAGE DIOXYGENASES DOMAIN-CONTAINING PROTEIN"/>
    <property type="match status" value="1"/>
</dbReference>
<dbReference type="InterPro" id="IPR015889">
    <property type="entry name" value="Intradiol_dOase_core"/>
</dbReference>
<name>A0A813ZEN5_9BILA</name>
<evidence type="ECO:0000313" key="6">
    <source>
        <dbReference type="Proteomes" id="UP000663864"/>
    </source>
</evidence>
<dbReference type="GO" id="GO:0008199">
    <property type="term" value="F:ferric iron binding"/>
    <property type="evidence" value="ECO:0007669"/>
    <property type="project" value="InterPro"/>
</dbReference>
<evidence type="ECO:0000259" key="4">
    <source>
        <dbReference type="Pfam" id="PF00775"/>
    </source>
</evidence>
<dbReference type="Proteomes" id="UP000663864">
    <property type="component" value="Unassembled WGS sequence"/>
</dbReference>
<dbReference type="PANTHER" id="PTHR33711">
    <property type="entry name" value="DIOXYGENASE, PUTATIVE (AFU_ORTHOLOGUE AFUA_2G02910)-RELATED"/>
    <property type="match status" value="1"/>
</dbReference>
<evidence type="ECO:0000256" key="1">
    <source>
        <dbReference type="ARBA" id="ARBA00007825"/>
    </source>
</evidence>
<feature type="domain" description="Intradiol ring-cleavage dioxygenases" evidence="4">
    <location>
        <begin position="491"/>
        <end position="619"/>
    </location>
</feature>
<evidence type="ECO:0000313" key="5">
    <source>
        <dbReference type="EMBL" id="CAF0898404.1"/>
    </source>
</evidence>
<dbReference type="EMBL" id="CAJNOT010000218">
    <property type="protein sequence ID" value="CAF0898404.1"/>
    <property type="molecule type" value="Genomic_DNA"/>
</dbReference>
<dbReference type="AlphaFoldDB" id="A0A813ZEN5"/>
<proteinExistence type="inferred from homology"/>
<sequence length="620" mass="72792">MNRRFRCGRLALTRDGIIKKIDLEDGGGSRFCKWDPIDIDFETIHRNLIEIFKLGEHKLKTSLYDFRRNPLDISQYNTFFEYVNKNGLNCSSTIIYLCIHQADDNDNQTIILNKKKERFSANLSSSMSNSLILQQKKSILTETTSLITSVDNKYVNKFQDECNQKQQINQLSTYSFEKSTNDLINTTRNLINQNAFDLILIELFKHICMIRGYVCSIINTLNQQIHHIIQNYQLINQSEIKLYSKSLNEISNICQSVEILINLNKKKFDHIQQFPIIVNLFFEFYENLKILYNNWFEHVEKNNNNKYNTLSSSLIRPIESISSNSNIKSSSEYSNEINVENFKEQLQTSSSNKSERLSSRRKLFDDEAATKFLLFRQLLTRFNDLSQLIKKHNLSSYYQMVELTTSQIKDIRSHIDLSNGLSILKAKNDILLIRAEYREKFSHKNIKRNKYKVGQDVKQFYICLMKTIHNVSRRLHRLRTYVDNKKTLSKQPIKVYGQVVDFDTGKPLENAKIDVWQYHPLTGYSVFGYNFRGYFLTDNQGKYEIETLIPVPYVSIRPSHIHVTVSSSGYYKLTTQLYVNPQIKTDFLNHFRPFPQHLILAVEQANKNDDIPQAKFTFRL</sequence>
<evidence type="ECO:0000256" key="2">
    <source>
        <dbReference type="ARBA" id="ARBA00022964"/>
    </source>
</evidence>
<dbReference type="Gene3D" id="2.60.130.10">
    <property type="entry name" value="Aromatic compound dioxygenase"/>
    <property type="match status" value="1"/>
</dbReference>